<dbReference type="EMBL" id="JBAMMX010000006">
    <property type="protein sequence ID" value="KAK6937724.1"/>
    <property type="molecule type" value="Genomic_DNA"/>
</dbReference>
<evidence type="ECO:0000313" key="6">
    <source>
        <dbReference type="EMBL" id="KAK6937724.1"/>
    </source>
</evidence>
<dbReference type="PROSITE" id="PS50177">
    <property type="entry name" value="NTF2_DOMAIN"/>
    <property type="match status" value="1"/>
</dbReference>
<dbReference type="FunFam" id="3.10.450.50:FF:000003">
    <property type="entry name" value="Nuclear transport factor 2 family protein"/>
    <property type="match status" value="1"/>
</dbReference>
<organism evidence="6 7">
    <name type="scientific">Dillenia turbinata</name>
    <dbReference type="NCBI Taxonomy" id="194707"/>
    <lineage>
        <taxon>Eukaryota</taxon>
        <taxon>Viridiplantae</taxon>
        <taxon>Streptophyta</taxon>
        <taxon>Embryophyta</taxon>
        <taxon>Tracheophyta</taxon>
        <taxon>Spermatophyta</taxon>
        <taxon>Magnoliopsida</taxon>
        <taxon>eudicotyledons</taxon>
        <taxon>Gunneridae</taxon>
        <taxon>Pentapetalae</taxon>
        <taxon>Dilleniales</taxon>
        <taxon>Dilleniaceae</taxon>
        <taxon>Dillenia</taxon>
    </lineage>
</organism>
<dbReference type="SMART" id="SM00360">
    <property type="entry name" value="RRM"/>
    <property type="match status" value="1"/>
</dbReference>
<dbReference type="Proteomes" id="UP001370490">
    <property type="component" value="Unassembled WGS sequence"/>
</dbReference>
<dbReference type="InterPro" id="IPR018222">
    <property type="entry name" value="Nuclear_transport_factor_2_euk"/>
</dbReference>
<evidence type="ECO:0000256" key="2">
    <source>
        <dbReference type="PROSITE-ProRule" id="PRU00176"/>
    </source>
</evidence>
<proteinExistence type="predicted"/>
<dbReference type="GO" id="GO:1990904">
    <property type="term" value="C:ribonucleoprotein complex"/>
    <property type="evidence" value="ECO:0007669"/>
    <property type="project" value="TreeGrafter"/>
</dbReference>
<dbReference type="InterPro" id="IPR012677">
    <property type="entry name" value="Nucleotide-bd_a/b_plait_sf"/>
</dbReference>
<reference evidence="6 7" key="1">
    <citation type="submission" date="2023-12" db="EMBL/GenBank/DDBJ databases">
        <title>A high-quality genome assembly for Dillenia turbinata (Dilleniales).</title>
        <authorList>
            <person name="Chanderbali A."/>
        </authorList>
    </citation>
    <scope>NUCLEOTIDE SEQUENCE [LARGE SCALE GENOMIC DNA]</scope>
    <source>
        <strain evidence="6">LSX21</strain>
        <tissue evidence="6">Leaf</tissue>
    </source>
</reference>
<dbReference type="InterPro" id="IPR035979">
    <property type="entry name" value="RBD_domain_sf"/>
</dbReference>
<accession>A0AAN8ZEF9</accession>
<dbReference type="InterPro" id="IPR000504">
    <property type="entry name" value="RRM_dom"/>
</dbReference>
<sequence>MASQFPGPVSAMQVGSYFVAQYYQVLQQQPELVHQFYNEASTMIRIDGDSSESATSILQIHRLITSLQFAGIEIKTINSLESWNGGLLVMVSGVIRMKDYGGKREFVQSFFLAPQEKGYFVLNDIFQFIHEETIPHHPAPVLSENKLDSHLNASIPLPETPVSDYVLVEEARDYVNSVHVEEDDPVDKYSLPEQTQDHEEYLEPETVVEEAPIEGPPHVLQSGMQTVHEPLHVPVEEPAEEPVKKTYASILRAKGQSVPSGGAQPAYNRSFPPTTEWHQVAQPSVQQLNSGPSFVSESVVDVAEDNSGLEEEVESKSVYVRNLPLTVTVAEIEREFQNYGIIKLDGVFLRNRKDIGVCYAFVEFEDMLGVQNALQASPIQLAGKQVYIEERRPNSTSAFRGRGRGRGRGTYPTTAPRGGFSARNYGRGSNQDGDDYNRARGNGFHLRGSR</sequence>
<dbReference type="Pfam" id="PF00076">
    <property type="entry name" value="RRM_1"/>
    <property type="match status" value="1"/>
</dbReference>
<dbReference type="InterPro" id="IPR039539">
    <property type="entry name" value="Ras_GTPase_bind_prot"/>
</dbReference>
<dbReference type="PANTHER" id="PTHR10693">
    <property type="entry name" value="RAS GTPASE-ACTIVATING PROTEIN-BINDING PROTEIN"/>
    <property type="match status" value="1"/>
</dbReference>
<evidence type="ECO:0000256" key="1">
    <source>
        <dbReference type="ARBA" id="ARBA00022884"/>
    </source>
</evidence>
<feature type="region of interest" description="Disordered" evidence="3">
    <location>
        <begin position="393"/>
        <end position="450"/>
    </location>
</feature>
<gene>
    <name evidence="6" type="ORF">RJ641_031232</name>
</gene>
<dbReference type="CDD" id="cd00780">
    <property type="entry name" value="NTF2"/>
    <property type="match status" value="1"/>
</dbReference>
<evidence type="ECO:0000259" key="5">
    <source>
        <dbReference type="PROSITE" id="PS50177"/>
    </source>
</evidence>
<dbReference type="PROSITE" id="PS50102">
    <property type="entry name" value="RRM"/>
    <property type="match status" value="1"/>
</dbReference>
<dbReference type="GO" id="GO:0003729">
    <property type="term" value="F:mRNA binding"/>
    <property type="evidence" value="ECO:0007669"/>
    <property type="project" value="TreeGrafter"/>
</dbReference>
<comment type="caution">
    <text evidence="6">The sequence shown here is derived from an EMBL/GenBank/DDBJ whole genome shotgun (WGS) entry which is preliminary data.</text>
</comment>
<dbReference type="CDD" id="cd00590">
    <property type="entry name" value="RRM_SF"/>
    <property type="match status" value="1"/>
</dbReference>
<evidence type="ECO:0000313" key="7">
    <source>
        <dbReference type="Proteomes" id="UP001370490"/>
    </source>
</evidence>
<dbReference type="GO" id="GO:0005829">
    <property type="term" value="C:cytosol"/>
    <property type="evidence" value="ECO:0007669"/>
    <property type="project" value="TreeGrafter"/>
</dbReference>
<dbReference type="InterPro" id="IPR002075">
    <property type="entry name" value="NTF2_dom"/>
</dbReference>
<dbReference type="Gene3D" id="3.30.70.330">
    <property type="match status" value="1"/>
</dbReference>
<dbReference type="InterPro" id="IPR032710">
    <property type="entry name" value="NTF2-like_dom_sf"/>
</dbReference>
<dbReference type="Pfam" id="PF02136">
    <property type="entry name" value="NTF2"/>
    <property type="match status" value="1"/>
</dbReference>
<dbReference type="AlphaFoldDB" id="A0AAN8ZEF9"/>
<name>A0AAN8ZEF9_9MAGN</name>
<feature type="domain" description="RRM" evidence="4">
    <location>
        <begin position="316"/>
        <end position="393"/>
    </location>
</feature>
<feature type="domain" description="NTF2" evidence="5">
    <location>
        <begin position="14"/>
        <end position="128"/>
    </location>
</feature>
<keyword evidence="1 2" id="KW-0694">RNA-binding</keyword>
<dbReference type="PANTHER" id="PTHR10693:SF29">
    <property type="entry name" value="GB|AAD20086.1"/>
    <property type="match status" value="1"/>
</dbReference>
<dbReference type="Gene3D" id="3.10.450.50">
    <property type="match status" value="1"/>
</dbReference>
<evidence type="ECO:0000256" key="3">
    <source>
        <dbReference type="SAM" id="MobiDB-lite"/>
    </source>
</evidence>
<dbReference type="SUPFAM" id="SSF54427">
    <property type="entry name" value="NTF2-like"/>
    <property type="match status" value="1"/>
</dbReference>
<evidence type="ECO:0000259" key="4">
    <source>
        <dbReference type="PROSITE" id="PS50102"/>
    </source>
</evidence>
<dbReference type="SUPFAM" id="SSF54928">
    <property type="entry name" value="RNA-binding domain, RBD"/>
    <property type="match status" value="1"/>
</dbReference>
<protein>
    <submittedName>
        <fullName evidence="6">Nuclear transport factor 2 domain</fullName>
    </submittedName>
</protein>
<keyword evidence="7" id="KW-1185">Reference proteome</keyword>